<keyword evidence="2" id="KW-1185">Reference proteome</keyword>
<accession>A0ABD2Q6D3</accession>
<comment type="caution">
    <text evidence="1">The sequence shown here is derived from an EMBL/GenBank/DDBJ whole genome shotgun (WGS) entry which is preliminary data.</text>
</comment>
<evidence type="ECO:0000313" key="2">
    <source>
        <dbReference type="Proteomes" id="UP001626550"/>
    </source>
</evidence>
<sequence length="60" mass="6589">MSAATQQQMLHHQQSVPIMTMAGNNHLLTLGQQTHSMGQMVTPQTAPMMMLQGNNALEQI</sequence>
<proteinExistence type="predicted"/>
<evidence type="ECO:0000313" key="1">
    <source>
        <dbReference type="EMBL" id="KAL3315143.1"/>
    </source>
</evidence>
<gene>
    <name evidence="1" type="ORF">Ciccas_006228</name>
</gene>
<reference evidence="1 2" key="1">
    <citation type="submission" date="2024-11" db="EMBL/GenBank/DDBJ databases">
        <title>Adaptive evolution of stress response genes in parasites aligns with host niche diversity.</title>
        <authorList>
            <person name="Hahn C."/>
            <person name="Resl P."/>
        </authorList>
    </citation>
    <scope>NUCLEOTIDE SEQUENCE [LARGE SCALE GENOMIC DNA]</scope>
    <source>
        <strain evidence="1">EGGRZ-B1_66</strain>
        <tissue evidence="1">Body</tissue>
    </source>
</reference>
<protein>
    <submittedName>
        <fullName evidence="1">Uncharacterized protein</fullName>
    </submittedName>
</protein>
<dbReference type="AlphaFoldDB" id="A0ABD2Q6D3"/>
<name>A0ABD2Q6D3_9PLAT</name>
<organism evidence="1 2">
    <name type="scientific">Cichlidogyrus casuarinus</name>
    <dbReference type="NCBI Taxonomy" id="1844966"/>
    <lineage>
        <taxon>Eukaryota</taxon>
        <taxon>Metazoa</taxon>
        <taxon>Spiralia</taxon>
        <taxon>Lophotrochozoa</taxon>
        <taxon>Platyhelminthes</taxon>
        <taxon>Monogenea</taxon>
        <taxon>Monopisthocotylea</taxon>
        <taxon>Dactylogyridea</taxon>
        <taxon>Ancyrocephalidae</taxon>
        <taxon>Cichlidogyrus</taxon>
    </lineage>
</organism>
<dbReference type="Proteomes" id="UP001626550">
    <property type="component" value="Unassembled WGS sequence"/>
</dbReference>
<dbReference type="EMBL" id="JBJKFK010000816">
    <property type="protein sequence ID" value="KAL3315143.1"/>
    <property type="molecule type" value="Genomic_DNA"/>
</dbReference>